<feature type="transmembrane region" description="Helical" evidence="9">
    <location>
        <begin position="73"/>
        <end position="97"/>
    </location>
</feature>
<evidence type="ECO:0000256" key="6">
    <source>
        <dbReference type="ARBA" id="ARBA00022777"/>
    </source>
</evidence>
<keyword evidence="4" id="KW-0808">Transferase</keyword>
<accession>A0A7W9UMY1</accession>
<sequence length="383" mass="40319">MLSRCWSNDDASRGSLRESAVLVVLAAVLVALTLVGKFGAHLGTADLVLETTVGVVGCALLGFVRRWPVACATALAVLAALAGTATTPATMSTIVIARWERPSVIAWSAVTGAAGHAIYGLWRPLPGLSYGWWLVLDVAVYAALVGWGSLLKARHALIDSLQERARRAEAEQGRRVAEARAAERTALAREMHDVLAHRLSLVATYAGALEYREDIAPEQVSKAAGVIREGVHQALDELRGVIGVLRADDDADRPQPGLPEVEALVAESRAADIDVRLDDRVVDKTAVPAAVGRTGYRIVQEGLTNARKHAAGSPVRVVVDGAPGTGLRIEISNPTGSAVAVLPGAGTGLIGLTERVRLTGGRLDHELTTAGEFRLLASLPWPA</sequence>
<gene>
    <name evidence="11" type="ORF">BJY24_007152</name>
</gene>
<keyword evidence="8" id="KW-0902">Two-component regulatory system</keyword>
<comment type="catalytic activity">
    <reaction evidence="1">
        <text>ATP + protein L-histidine = ADP + protein N-phospho-L-histidine.</text>
        <dbReference type="EC" id="2.7.13.3"/>
    </reaction>
</comment>
<name>A0A7W9UMY1_9NOCA</name>
<feature type="transmembrane region" description="Helical" evidence="9">
    <location>
        <begin position="20"/>
        <end position="40"/>
    </location>
</feature>
<dbReference type="AlphaFoldDB" id="A0A7W9UMY1"/>
<dbReference type="InterPro" id="IPR050482">
    <property type="entry name" value="Sensor_HK_TwoCompSys"/>
</dbReference>
<keyword evidence="7" id="KW-0067">ATP-binding</keyword>
<evidence type="ECO:0000313" key="11">
    <source>
        <dbReference type="EMBL" id="MBB5918240.1"/>
    </source>
</evidence>
<keyword evidence="3" id="KW-0597">Phosphoprotein</keyword>
<dbReference type="GO" id="GO:0046983">
    <property type="term" value="F:protein dimerization activity"/>
    <property type="evidence" value="ECO:0007669"/>
    <property type="project" value="InterPro"/>
</dbReference>
<protein>
    <recommendedName>
        <fullName evidence="2">histidine kinase</fullName>
        <ecNumber evidence="2">2.7.13.3</ecNumber>
    </recommendedName>
</protein>
<organism evidence="11 12">
    <name type="scientific">Nocardia transvalensis</name>
    <dbReference type="NCBI Taxonomy" id="37333"/>
    <lineage>
        <taxon>Bacteria</taxon>
        <taxon>Bacillati</taxon>
        <taxon>Actinomycetota</taxon>
        <taxon>Actinomycetes</taxon>
        <taxon>Mycobacteriales</taxon>
        <taxon>Nocardiaceae</taxon>
        <taxon>Nocardia</taxon>
    </lineage>
</organism>
<dbReference type="Gene3D" id="1.20.5.1930">
    <property type="match status" value="1"/>
</dbReference>
<evidence type="ECO:0000256" key="9">
    <source>
        <dbReference type="SAM" id="Phobius"/>
    </source>
</evidence>
<dbReference type="GO" id="GO:0000155">
    <property type="term" value="F:phosphorelay sensor kinase activity"/>
    <property type="evidence" value="ECO:0007669"/>
    <property type="project" value="InterPro"/>
</dbReference>
<dbReference type="RefSeq" id="WP_040747369.1">
    <property type="nucleotide sequence ID" value="NZ_JACHIT010000002.1"/>
</dbReference>
<dbReference type="InterPro" id="IPR036890">
    <property type="entry name" value="HATPase_C_sf"/>
</dbReference>
<keyword evidence="9" id="KW-0812">Transmembrane</keyword>
<keyword evidence="12" id="KW-1185">Reference proteome</keyword>
<dbReference type="GO" id="GO:0016020">
    <property type="term" value="C:membrane"/>
    <property type="evidence" value="ECO:0007669"/>
    <property type="project" value="InterPro"/>
</dbReference>
<dbReference type="EC" id="2.7.13.3" evidence="2"/>
<feature type="transmembrane region" description="Helical" evidence="9">
    <location>
        <begin position="128"/>
        <end position="151"/>
    </location>
</feature>
<reference evidence="11 12" key="1">
    <citation type="submission" date="2020-08" db="EMBL/GenBank/DDBJ databases">
        <title>Sequencing the genomes of 1000 actinobacteria strains.</title>
        <authorList>
            <person name="Klenk H.-P."/>
        </authorList>
    </citation>
    <scope>NUCLEOTIDE SEQUENCE [LARGE SCALE GENOMIC DNA]</scope>
    <source>
        <strain evidence="11 12">DSM 43582</strain>
    </source>
</reference>
<dbReference type="EMBL" id="JACHIT010000002">
    <property type="protein sequence ID" value="MBB5918240.1"/>
    <property type="molecule type" value="Genomic_DNA"/>
</dbReference>
<feature type="domain" description="Signal transduction histidine kinase subgroup 3 dimerisation and phosphoacceptor" evidence="10">
    <location>
        <begin position="183"/>
        <end position="249"/>
    </location>
</feature>
<dbReference type="InterPro" id="IPR011712">
    <property type="entry name" value="Sig_transdc_His_kin_sub3_dim/P"/>
</dbReference>
<keyword evidence="9" id="KW-0472">Membrane</keyword>
<feature type="transmembrane region" description="Helical" evidence="9">
    <location>
        <begin position="47"/>
        <end position="67"/>
    </location>
</feature>
<evidence type="ECO:0000256" key="5">
    <source>
        <dbReference type="ARBA" id="ARBA00022741"/>
    </source>
</evidence>
<evidence type="ECO:0000256" key="7">
    <source>
        <dbReference type="ARBA" id="ARBA00022840"/>
    </source>
</evidence>
<dbReference type="PANTHER" id="PTHR24421:SF10">
    <property type="entry name" value="NITRATE_NITRITE SENSOR PROTEIN NARQ"/>
    <property type="match status" value="1"/>
</dbReference>
<evidence type="ECO:0000313" key="12">
    <source>
        <dbReference type="Proteomes" id="UP000540412"/>
    </source>
</evidence>
<dbReference type="SUPFAM" id="SSF55874">
    <property type="entry name" value="ATPase domain of HSP90 chaperone/DNA topoisomerase II/histidine kinase"/>
    <property type="match status" value="1"/>
</dbReference>
<dbReference type="Proteomes" id="UP000540412">
    <property type="component" value="Unassembled WGS sequence"/>
</dbReference>
<evidence type="ECO:0000259" key="10">
    <source>
        <dbReference type="Pfam" id="PF07730"/>
    </source>
</evidence>
<keyword evidence="9" id="KW-1133">Transmembrane helix</keyword>
<evidence type="ECO:0000256" key="2">
    <source>
        <dbReference type="ARBA" id="ARBA00012438"/>
    </source>
</evidence>
<proteinExistence type="predicted"/>
<evidence type="ECO:0000256" key="3">
    <source>
        <dbReference type="ARBA" id="ARBA00022553"/>
    </source>
</evidence>
<dbReference type="Pfam" id="PF07730">
    <property type="entry name" value="HisKA_3"/>
    <property type="match status" value="1"/>
</dbReference>
<keyword evidence="6 11" id="KW-0418">Kinase</keyword>
<evidence type="ECO:0000256" key="4">
    <source>
        <dbReference type="ARBA" id="ARBA00022679"/>
    </source>
</evidence>
<dbReference type="GO" id="GO:0005524">
    <property type="term" value="F:ATP binding"/>
    <property type="evidence" value="ECO:0007669"/>
    <property type="project" value="UniProtKB-KW"/>
</dbReference>
<evidence type="ECO:0000256" key="8">
    <source>
        <dbReference type="ARBA" id="ARBA00023012"/>
    </source>
</evidence>
<dbReference type="PANTHER" id="PTHR24421">
    <property type="entry name" value="NITRATE/NITRITE SENSOR PROTEIN NARX-RELATED"/>
    <property type="match status" value="1"/>
</dbReference>
<comment type="caution">
    <text evidence="11">The sequence shown here is derived from an EMBL/GenBank/DDBJ whole genome shotgun (WGS) entry which is preliminary data.</text>
</comment>
<keyword evidence="5" id="KW-0547">Nucleotide-binding</keyword>
<dbReference type="Gene3D" id="3.30.565.10">
    <property type="entry name" value="Histidine kinase-like ATPase, C-terminal domain"/>
    <property type="match status" value="1"/>
</dbReference>
<dbReference type="CDD" id="cd16917">
    <property type="entry name" value="HATPase_UhpB-NarQ-NarX-like"/>
    <property type="match status" value="1"/>
</dbReference>
<evidence type="ECO:0000256" key="1">
    <source>
        <dbReference type="ARBA" id="ARBA00000085"/>
    </source>
</evidence>
<feature type="transmembrane region" description="Helical" evidence="9">
    <location>
        <begin position="104"/>
        <end position="122"/>
    </location>
</feature>